<evidence type="ECO:0000313" key="1">
    <source>
        <dbReference type="EMBL" id="TXH84928.1"/>
    </source>
</evidence>
<dbReference type="EMBL" id="SSFD01000164">
    <property type="protein sequence ID" value="TXH84928.1"/>
    <property type="molecule type" value="Genomic_DNA"/>
</dbReference>
<organism evidence="1 2">
    <name type="scientific">Thauera aminoaromatica</name>
    <dbReference type="NCBI Taxonomy" id="164330"/>
    <lineage>
        <taxon>Bacteria</taxon>
        <taxon>Pseudomonadati</taxon>
        <taxon>Pseudomonadota</taxon>
        <taxon>Betaproteobacteria</taxon>
        <taxon>Rhodocyclales</taxon>
        <taxon>Zoogloeaceae</taxon>
        <taxon>Thauera</taxon>
    </lineage>
</organism>
<gene>
    <name evidence="1" type="ORF">E6Q80_10605</name>
</gene>
<proteinExistence type="predicted"/>
<accession>A0A5C7SMB7</accession>
<dbReference type="AlphaFoldDB" id="A0A5C7SMB7"/>
<dbReference type="RefSeq" id="WP_276658651.1">
    <property type="nucleotide sequence ID" value="NZ_SSFD01000164.1"/>
</dbReference>
<evidence type="ECO:0000313" key="2">
    <source>
        <dbReference type="Proteomes" id="UP000321192"/>
    </source>
</evidence>
<reference evidence="1 2" key="1">
    <citation type="submission" date="2018-09" db="EMBL/GenBank/DDBJ databases">
        <title>Metagenome Assembled Genomes from an Advanced Water Purification Facility.</title>
        <authorList>
            <person name="Stamps B.W."/>
            <person name="Spear J.R."/>
        </authorList>
    </citation>
    <scope>NUCLEOTIDE SEQUENCE [LARGE SCALE GENOMIC DNA]</scope>
    <source>
        <strain evidence="1">Bin_27_1</strain>
    </source>
</reference>
<dbReference type="Proteomes" id="UP000321192">
    <property type="component" value="Unassembled WGS sequence"/>
</dbReference>
<name>A0A5C7SMB7_THASP</name>
<sequence>MKPCHPLLPAARATQGGQSTTEFLVLALVLVPLFLSLPLLGKYLDLAHATEQAARYVAFETSIVGPARQPPTAAALAAQVRERIFSTSGAPILSGAGNASATEHPANPLWIDHRGEHLLADPASRIGVDLAAHANAAPASALLAGPHGLDLPAGSEHTGTIHVSPRDVPGLPPFDTLGLSIRRHQVLLGHNWSAAGSTDYARRIEGAGPLAYPIRPLALIGNTVGRLLPPLVLDKAIEVGRVHAEILPCDRLEQGC</sequence>
<protein>
    <submittedName>
        <fullName evidence="1">Uncharacterized protein</fullName>
    </submittedName>
</protein>
<comment type="caution">
    <text evidence="1">The sequence shown here is derived from an EMBL/GenBank/DDBJ whole genome shotgun (WGS) entry which is preliminary data.</text>
</comment>